<evidence type="ECO:0000256" key="3">
    <source>
        <dbReference type="ARBA" id="ARBA00022692"/>
    </source>
</evidence>
<name>A0A1D1W1Y9_RAMVA</name>
<keyword evidence="3 9" id="KW-0812">Transmembrane</keyword>
<reference evidence="11 12" key="1">
    <citation type="journal article" date="2016" name="Nat. Commun.">
        <title>Extremotolerant tardigrade genome and improved radiotolerance of human cultured cells by tardigrade-unique protein.</title>
        <authorList>
            <person name="Hashimoto T."/>
            <person name="Horikawa D.D."/>
            <person name="Saito Y."/>
            <person name="Kuwahara H."/>
            <person name="Kozuka-Hata H."/>
            <person name="Shin-I T."/>
            <person name="Minakuchi Y."/>
            <person name="Ohishi K."/>
            <person name="Motoyama A."/>
            <person name="Aizu T."/>
            <person name="Enomoto A."/>
            <person name="Kondo K."/>
            <person name="Tanaka S."/>
            <person name="Hara Y."/>
            <person name="Koshikawa S."/>
            <person name="Sagara H."/>
            <person name="Miura T."/>
            <person name="Yokobori S."/>
            <person name="Miyagawa K."/>
            <person name="Suzuki Y."/>
            <person name="Kubo T."/>
            <person name="Oyama M."/>
            <person name="Kohara Y."/>
            <person name="Fujiyama A."/>
            <person name="Arakawa K."/>
            <person name="Katayama T."/>
            <person name="Toyoda A."/>
            <person name="Kunieda T."/>
        </authorList>
    </citation>
    <scope>NUCLEOTIDE SEQUENCE [LARGE SCALE GENOMIC DNA]</scope>
    <source>
        <strain evidence="11 12">YOKOZUNA-1</strain>
    </source>
</reference>
<feature type="transmembrane region" description="Helical" evidence="9">
    <location>
        <begin position="36"/>
        <end position="60"/>
    </location>
</feature>
<comment type="caution">
    <text evidence="11">The sequence shown here is derived from an EMBL/GenBank/DDBJ whole genome shotgun (WGS) entry which is preliminary data.</text>
</comment>
<keyword evidence="2" id="KW-1003">Cell membrane</keyword>
<evidence type="ECO:0000313" key="11">
    <source>
        <dbReference type="EMBL" id="GAV06723.1"/>
    </source>
</evidence>
<dbReference type="GO" id="GO:0004930">
    <property type="term" value="F:G protein-coupled receptor activity"/>
    <property type="evidence" value="ECO:0007669"/>
    <property type="project" value="UniProtKB-KW"/>
</dbReference>
<keyword evidence="4 9" id="KW-1133">Transmembrane helix</keyword>
<evidence type="ECO:0000313" key="12">
    <source>
        <dbReference type="Proteomes" id="UP000186922"/>
    </source>
</evidence>
<organism evidence="11 12">
    <name type="scientific">Ramazzottius varieornatus</name>
    <name type="common">Water bear</name>
    <name type="synonym">Tardigrade</name>
    <dbReference type="NCBI Taxonomy" id="947166"/>
    <lineage>
        <taxon>Eukaryota</taxon>
        <taxon>Metazoa</taxon>
        <taxon>Ecdysozoa</taxon>
        <taxon>Tardigrada</taxon>
        <taxon>Eutardigrada</taxon>
        <taxon>Parachela</taxon>
        <taxon>Hypsibioidea</taxon>
        <taxon>Ramazzottiidae</taxon>
        <taxon>Ramazzottius</taxon>
    </lineage>
</organism>
<keyword evidence="5" id="KW-0297">G-protein coupled receptor</keyword>
<dbReference type="InterPro" id="IPR000276">
    <property type="entry name" value="GPCR_Rhodpsn"/>
</dbReference>
<dbReference type="PANTHER" id="PTHR24249">
    <property type="entry name" value="HISTAMINE RECEPTOR-RELATED G-PROTEIN COUPLED RECEPTOR"/>
    <property type="match status" value="1"/>
</dbReference>
<dbReference type="CDD" id="cd00637">
    <property type="entry name" value="7tm_classA_rhodopsin-like"/>
    <property type="match status" value="1"/>
</dbReference>
<dbReference type="PROSITE" id="PS50262">
    <property type="entry name" value="G_PROTEIN_RECEP_F1_2"/>
    <property type="match status" value="1"/>
</dbReference>
<gene>
    <name evidence="11" type="primary">RvY_16664-1</name>
    <name evidence="11" type="synonym">RvY_16664.1</name>
    <name evidence="11" type="ORF">RvY_16664</name>
</gene>
<accession>A0A1D1W1Y9</accession>
<dbReference type="EMBL" id="BDGG01000014">
    <property type="protein sequence ID" value="GAV06723.1"/>
    <property type="molecule type" value="Genomic_DNA"/>
</dbReference>
<evidence type="ECO:0000259" key="10">
    <source>
        <dbReference type="PROSITE" id="PS50262"/>
    </source>
</evidence>
<dbReference type="Gene3D" id="1.20.1070.10">
    <property type="entry name" value="Rhodopsin 7-helix transmembrane proteins"/>
    <property type="match status" value="1"/>
</dbReference>
<dbReference type="Proteomes" id="UP000186922">
    <property type="component" value="Unassembled WGS sequence"/>
</dbReference>
<sequence length="212" mass="23335">MGRNLLYFLSVNTSLGQSSGNANFSVHEVYGVGLNVWLAVTLTITIVGGLLNYVLAATLIHQRTLLAGAGILISHALITAGTFLFVCSSIFSVQTFLARYYPPSLTLCRATGWLYYVLIQATHWSAAPIAFNRFVAVTFPHRYKLITSKAAIICMLSWCWIFAIVCESLPLWGIGGIIDSNNDWKSCILRTNGRREQIVALLTASSWLPQMA</sequence>
<comment type="subcellular location">
    <subcellularLocation>
        <location evidence="1">Cell membrane</location>
        <topology evidence="1">Multi-pass membrane protein</topology>
    </subcellularLocation>
</comment>
<evidence type="ECO:0000256" key="2">
    <source>
        <dbReference type="ARBA" id="ARBA00022475"/>
    </source>
</evidence>
<evidence type="ECO:0000256" key="5">
    <source>
        <dbReference type="ARBA" id="ARBA00023040"/>
    </source>
</evidence>
<keyword evidence="6 9" id="KW-0472">Membrane</keyword>
<keyword evidence="7" id="KW-0675">Receptor</keyword>
<protein>
    <recommendedName>
        <fullName evidence="10">G-protein coupled receptors family 1 profile domain-containing protein</fullName>
    </recommendedName>
</protein>
<evidence type="ECO:0000256" key="4">
    <source>
        <dbReference type="ARBA" id="ARBA00022989"/>
    </source>
</evidence>
<evidence type="ECO:0000256" key="6">
    <source>
        <dbReference type="ARBA" id="ARBA00023136"/>
    </source>
</evidence>
<evidence type="ECO:0000256" key="9">
    <source>
        <dbReference type="SAM" id="Phobius"/>
    </source>
</evidence>
<dbReference type="Pfam" id="PF00001">
    <property type="entry name" value="7tm_1"/>
    <property type="match status" value="1"/>
</dbReference>
<evidence type="ECO:0000256" key="8">
    <source>
        <dbReference type="ARBA" id="ARBA00023224"/>
    </source>
</evidence>
<feature type="domain" description="G-protein coupled receptors family 1 profile" evidence="10">
    <location>
        <begin position="51"/>
        <end position="212"/>
    </location>
</feature>
<dbReference type="InterPro" id="IPR017452">
    <property type="entry name" value="GPCR_Rhodpsn_7TM"/>
</dbReference>
<dbReference type="AlphaFoldDB" id="A0A1D1W1Y9"/>
<dbReference type="OrthoDB" id="10042731at2759"/>
<keyword evidence="8" id="KW-0807">Transducer</keyword>
<proteinExistence type="predicted"/>
<feature type="transmembrane region" description="Helical" evidence="9">
    <location>
        <begin position="72"/>
        <end position="93"/>
    </location>
</feature>
<evidence type="ECO:0000256" key="7">
    <source>
        <dbReference type="ARBA" id="ARBA00023170"/>
    </source>
</evidence>
<evidence type="ECO:0000256" key="1">
    <source>
        <dbReference type="ARBA" id="ARBA00004651"/>
    </source>
</evidence>
<keyword evidence="12" id="KW-1185">Reference proteome</keyword>
<dbReference type="InterPro" id="IPR050569">
    <property type="entry name" value="TAAR"/>
</dbReference>
<feature type="transmembrane region" description="Helical" evidence="9">
    <location>
        <begin position="113"/>
        <end position="131"/>
    </location>
</feature>
<dbReference type="GO" id="GO:0005886">
    <property type="term" value="C:plasma membrane"/>
    <property type="evidence" value="ECO:0007669"/>
    <property type="project" value="UniProtKB-SubCell"/>
</dbReference>
<feature type="transmembrane region" description="Helical" evidence="9">
    <location>
        <begin position="152"/>
        <end position="174"/>
    </location>
</feature>
<dbReference type="SUPFAM" id="SSF81321">
    <property type="entry name" value="Family A G protein-coupled receptor-like"/>
    <property type="match status" value="1"/>
</dbReference>